<name>A0AAD9Q4P3_ACRCE</name>
<evidence type="ECO:0000256" key="1">
    <source>
        <dbReference type="SAM" id="MobiDB-lite"/>
    </source>
</evidence>
<dbReference type="AlphaFoldDB" id="A0AAD9Q4P3"/>
<keyword evidence="3" id="KW-1185">Reference proteome</keyword>
<gene>
    <name evidence="2" type="ORF">P5673_024314</name>
</gene>
<dbReference type="Proteomes" id="UP001249851">
    <property type="component" value="Unassembled WGS sequence"/>
</dbReference>
<feature type="region of interest" description="Disordered" evidence="1">
    <location>
        <begin position="1"/>
        <end position="36"/>
    </location>
</feature>
<reference evidence="2" key="1">
    <citation type="journal article" date="2023" name="G3 (Bethesda)">
        <title>Whole genome assembly and annotation of the endangered Caribbean coral Acropora cervicornis.</title>
        <authorList>
            <person name="Selwyn J.D."/>
            <person name="Vollmer S.V."/>
        </authorList>
    </citation>
    <scope>NUCLEOTIDE SEQUENCE</scope>
    <source>
        <strain evidence="2">K2</strain>
    </source>
</reference>
<proteinExistence type="predicted"/>
<reference evidence="2" key="2">
    <citation type="journal article" date="2023" name="Science">
        <title>Genomic signatures of disease resistance in endangered staghorn corals.</title>
        <authorList>
            <person name="Vollmer S.V."/>
            <person name="Selwyn J.D."/>
            <person name="Despard B.A."/>
            <person name="Roesel C.L."/>
        </authorList>
    </citation>
    <scope>NUCLEOTIDE SEQUENCE</scope>
    <source>
        <strain evidence="2">K2</strain>
    </source>
</reference>
<sequence length="63" mass="7295">MQTRDHPSRGGERGRKREGHRSSYNRPFPSSPQPPFQSEAECEVFILKVELFTITKILHLDSL</sequence>
<comment type="caution">
    <text evidence="2">The sequence shown here is derived from an EMBL/GenBank/DDBJ whole genome shotgun (WGS) entry which is preliminary data.</text>
</comment>
<evidence type="ECO:0000313" key="3">
    <source>
        <dbReference type="Proteomes" id="UP001249851"/>
    </source>
</evidence>
<dbReference type="EMBL" id="JARQWQ010000071">
    <property type="protein sequence ID" value="KAK2554305.1"/>
    <property type="molecule type" value="Genomic_DNA"/>
</dbReference>
<organism evidence="2 3">
    <name type="scientific">Acropora cervicornis</name>
    <name type="common">Staghorn coral</name>
    <dbReference type="NCBI Taxonomy" id="6130"/>
    <lineage>
        <taxon>Eukaryota</taxon>
        <taxon>Metazoa</taxon>
        <taxon>Cnidaria</taxon>
        <taxon>Anthozoa</taxon>
        <taxon>Hexacorallia</taxon>
        <taxon>Scleractinia</taxon>
        <taxon>Astrocoeniina</taxon>
        <taxon>Acroporidae</taxon>
        <taxon>Acropora</taxon>
    </lineage>
</organism>
<feature type="compositionally biased region" description="Basic and acidic residues" evidence="1">
    <location>
        <begin position="1"/>
        <end position="15"/>
    </location>
</feature>
<accession>A0AAD9Q4P3</accession>
<evidence type="ECO:0000313" key="2">
    <source>
        <dbReference type="EMBL" id="KAK2554305.1"/>
    </source>
</evidence>
<protein>
    <submittedName>
        <fullName evidence="2">Uncharacterized protein</fullName>
    </submittedName>
</protein>